<accession>A0A0F9QQD3</accession>
<keyword evidence="1" id="KW-0175">Coiled coil</keyword>
<name>A0A0F9QQD3_9ZZZZ</name>
<gene>
    <name evidence="2" type="ORF">LCGC14_0690740</name>
</gene>
<evidence type="ECO:0000256" key="1">
    <source>
        <dbReference type="SAM" id="Coils"/>
    </source>
</evidence>
<dbReference type="EMBL" id="LAZR01001437">
    <property type="protein sequence ID" value="KKN44664.1"/>
    <property type="molecule type" value="Genomic_DNA"/>
</dbReference>
<sequence length="69" mass="8005">MSMEKLEEQRDKMLEDLEGIQEVCDTLPACKEDDGCKTCKTNAKVEELEQKIEEIEEKIEKLIQATEED</sequence>
<comment type="caution">
    <text evidence="2">The sequence shown here is derived from an EMBL/GenBank/DDBJ whole genome shotgun (WGS) entry which is preliminary data.</text>
</comment>
<proteinExistence type="predicted"/>
<protein>
    <submittedName>
        <fullName evidence="2">Uncharacterized protein</fullName>
    </submittedName>
</protein>
<organism evidence="2">
    <name type="scientific">marine sediment metagenome</name>
    <dbReference type="NCBI Taxonomy" id="412755"/>
    <lineage>
        <taxon>unclassified sequences</taxon>
        <taxon>metagenomes</taxon>
        <taxon>ecological metagenomes</taxon>
    </lineage>
</organism>
<evidence type="ECO:0000313" key="2">
    <source>
        <dbReference type="EMBL" id="KKN44664.1"/>
    </source>
</evidence>
<dbReference type="AlphaFoldDB" id="A0A0F9QQD3"/>
<reference evidence="2" key="1">
    <citation type="journal article" date="2015" name="Nature">
        <title>Complex archaea that bridge the gap between prokaryotes and eukaryotes.</title>
        <authorList>
            <person name="Spang A."/>
            <person name="Saw J.H."/>
            <person name="Jorgensen S.L."/>
            <person name="Zaremba-Niedzwiedzka K."/>
            <person name="Martijn J."/>
            <person name="Lind A.E."/>
            <person name="van Eijk R."/>
            <person name="Schleper C."/>
            <person name="Guy L."/>
            <person name="Ettema T.J."/>
        </authorList>
    </citation>
    <scope>NUCLEOTIDE SEQUENCE</scope>
</reference>
<feature type="coiled-coil region" evidence="1">
    <location>
        <begin position="3"/>
        <end position="68"/>
    </location>
</feature>